<comment type="caution">
    <text evidence="2">The sequence shown here is derived from an EMBL/GenBank/DDBJ whole genome shotgun (WGS) entry which is preliminary data.</text>
</comment>
<organism evidence="2 3">
    <name type="scientific">Candidatus Ryanbacteria bacterium RIFCSPHIGHO2_01_45_13</name>
    <dbReference type="NCBI Taxonomy" id="1802112"/>
    <lineage>
        <taxon>Bacteria</taxon>
        <taxon>Candidatus Ryaniibacteriota</taxon>
    </lineage>
</organism>
<evidence type="ECO:0000313" key="2">
    <source>
        <dbReference type="EMBL" id="OGZ42481.1"/>
    </source>
</evidence>
<dbReference type="Gene3D" id="3.40.50.150">
    <property type="entry name" value="Vaccinia Virus protein VP39"/>
    <property type="match status" value="1"/>
</dbReference>
<name>A0A1G2FY43_9BACT</name>
<accession>A0A1G2FY43</accession>
<reference evidence="2 3" key="1">
    <citation type="journal article" date="2016" name="Nat. Commun.">
        <title>Thousands of microbial genomes shed light on interconnected biogeochemical processes in an aquifer system.</title>
        <authorList>
            <person name="Anantharaman K."/>
            <person name="Brown C.T."/>
            <person name="Hug L.A."/>
            <person name="Sharon I."/>
            <person name="Castelle C.J."/>
            <person name="Probst A.J."/>
            <person name="Thomas B.C."/>
            <person name="Singh A."/>
            <person name="Wilkins M.J."/>
            <person name="Karaoz U."/>
            <person name="Brodie E.L."/>
            <person name="Williams K.H."/>
            <person name="Hubbard S.S."/>
            <person name="Banfield J.F."/>
        </authorList>
    </citation>
    <scope>NUCLEOTIDE SEQUENCE [LARGE SCALE GENOMIC DNA]</scope>
</reference>
<evidence type="ECO:0000259" key="1">
    <source>
        <dbReference type="Pfam" id="PF13847"/>
    </source>
</evidence>
<dbReference type="SUPFAM" id="SSF53335">
    <property type="entry name" value="S-adenosyl-L-methionine-dependent methyltransferases"/>
    <property type="match status" value="1"/>
</dbReference>
<dbReference type="InterPro" id="IPR029063">
    <property type="entry name" value="SAM-dependent_MTases_sf"/>
</dbReference>
<gene>
    <name evidence="2" type="ORF">A2W41_03820</name>
</gene>
<sequence>MILAQFLKPEDVLNELDIHGAMQIADFGAGGGHFSIICAKRLGDGGKVYAFDVQKSMLEAIRSHARAEQLHNVETCWTNLEEEKSTHLKEHSVDLVMINNILFQAEHKKALIAEAFRILKNRGKALVIDWERIPNPLGPPIEKRVSKKTLISMMNDAGFVFHRALDGGSHHYVMIFSKP</sequence>
<dbReference type="EMBL" id="MHNI01000018">
    <property type="protein sequence ID" value="OGZ42481.1"/>
    <property type="molecule type" value="Genomic_DNA"/>
</dbReference>
<dbReference type="CDD" id="cd02440">
    <property type="entry name" value="AdoMet_MTases"/>
    <property type="match status" value="1"/>
</dbReference>
<dbReference type="AlphaFoldDB" id="A0A1G2FY43"/>
<dbReference type="Pfam" id="PF13847">
    <property type="entry name" value="Methyltransf_31"/>
    <property type="match status" value="1"/>
</dbReference>
<protein>
    <recommendedName>
        <fullName evidence="1">Methyltransferase domain-containing protein</fullName>
    </recommendedName>
</protein>
<dbReference type="Proteomes" id="UP000176700">
    <property type="component" value="Unassembled WGS sequence"/>
</dbReference>
<evidence type="ECO:0000313" key="3">
    <source>
        <dbReference type="Proteomes" id="UP000176700"/>
    </source>
</evidence>
<proteinExistence type="predicted"/>
<feature type="domain" description="Methyltransferase" evidence="1">
    <location>
        <begin position="19"/>
        <end position="131"/>
    </location>
</feature>
<dbReference type="InterPro" id="IPR025714">
    <property type="entry name" value="Methyltranfer_dom"/>
</dbReference>